<reference evidence="1" key="1">
    <citation type="journal article" date="2014" name="Int. J. Syst. Evol. Microbiol.">
        <title>Complete genome sequence of Corynebacterium casei LMG S-19264T (=DSM 44701T), isolated from a smear-ripened cheese.</title>
        <authorList>
            <consortium name="US DOE Joint Genome Institute (JGI-PGF)"/>
            <person name="Walter F."/>
            <person name="Albersmeier A."/>
            <person name="Kalinowski J."/>
            <person name="Ruckert C."/>
        </authorList>
    </citation>
    <scope>NUCLEOTIDE SEQUENCE</scope>
    <source>
        <strain evidence="1">CGMCC 4.7368</strain>
    </source>
</reference>
<organism evidence="1 2">
    <name type="scientific">Nonomuraea cavernae</name>
    <dbReference type="NCBI Taxonomy" id="2045107"/>
    <lineage>
        <taxon>Bacteria</taxon>
        <taxon>Bacillati</taxon>
        <taxon>Actinomycetota</taxon>
        <taxon>Actinomycetes</taxon>
        <taxon>Streptosporangiales</taxon>
        <taxon>Streptosporangiaceae</taxon>
        <taxon>Nonomuraea</taxon>
    </lineage>
</organism>
<evidence type="ECO:0000313" key="2">
    <source>
        <dbReference type="Proteomes" id="UP000646523"/>
    </source>
</evidence>
<dbReference type="EMBL" id="BMNH01000007">
    <property type="protein sequence ID" value="GGO68956.1"/>
    <property type="molecule type" value="Genomic_DNA"/>
</dbReference>
<gene>
    <name evidence="1" type="ORF">GCM10012289_28890</name>
</gene>
<proteinExistence type="predicted"/>
<sequence>MSAFIPSAAFFDELQDEDGLHDRGGAVRAAVQPGRDLQGLQGGNGAFTAGADARVCAVDRVLVA</sequence>
<comment type="caution">
    <text evidence="1">The sequence shown here is derived from an EMBL/GenBank/DDBJ whole genome shotgun (WGS) entry which is preliminary data.</text>
</comment>
<accession>A0A917YXG9</accession>
<reference evidence="1" key="2">
    <citation type="submission" date="2020-09" db="EMBL/GenBank/DDBJ databases">
        <authorList>
            <person name="Sun Q."/>
            <person name="Zhou Y."/>
        </authorList>
    </citation>
    <scope>NUCLEOTIDE SEQUENCE</scope>
    <source>
        <strain evidence="1">CGMCC 4.7368</strain>
    </source>
</reference>
<evidence type="ECO:0000313" key="1">
    <source>
        <dbReference type="EMBL" id="GGO68956.1"/>
    </source>
</evidence>
<protein>
    <submittedName>
        <fullName evidence="1">Uncharacterized protein</fullName>
    </submittedName>
</protein>
<name>A0A917YXG9_9ACTN</name>
<dbReference type="Proteomes" id="UP000646523">
    <property type="component" value="Unassembled WGS sequence"/>
</dbReference>
<dbReference type="AlphaFoldDB" id="A0A917YXG9"/>
<keyword evidence="2" id="KW-1185">Reference proteome</keyword>